<protein>
    <submittedName>
        <fullName evidence="1">Uncharacterized protein</fullName>
    </submittedName>
</protein>
<reference evidence="1 2" key="1">
    <citation type="submission" date="2019-08" db="EMBL/GenBank/DDBJ databases">
        <title>Six bacteriophages against potato bacterial diseases.</title>
        <authorList>
            <person name="Zhang X."/>
            <person name="Kering K."/>
        </authorList>
    </citation>
    <scope>NUCLEOTIDE SEQUENCE [LARGE SCALE GENOMIC DNA]</scope>
</reference>
<organism evidence="1 2">
    <name type="scientific">Pectobacterium phage CX5</name>
    <dbReference type="NCBI Taxonomy" id="2652426"/>
    <lineage>
        <taxon>Viruses</taxon>
        <taxon>Duplodnaviria</taxon>
        <taxon>Heunggongvirae</taxon>
        <taxon>Uroviricota</taxon>
        <taxon>Caudoviricetes</taxon>
        <taxon>Autographivirales</taxon>
        <taxon>Autoscriptoviridae</taxon>
        <taxon>Corkvirinae</taxon>
        <taxon>Kotilavirus</taxon>
        <taxon>Kotilavirus CX5</taxon>
    </lineage>
</organism>
<name>A0A5P8D5C9_9CAUD</name>
<dbReference type="Proteomes" id="UP000326650">
    <property type="component" value="Segment"/>
</dbReference>
<evidence type="ECO:0000313" key="1">
    <source>
        <dbReference type="EMBL" id="QFP93602.1"/>
    </source>
</evidence>
<keyword evidence="2" id="KW-1185">Reference proteome</keyword>
<evidence type="ECO:0000313" key="2">
    <source>
        <dbReference type="Proteomes" id="UP000326650"/>
    </source>
</evidence>
<dbReference type="EMBL" id="MN270887">
    <property type="protein sequence ID" value="QFP93602.1"/>
    <property type="molecule type" value="Genomic_DNA"/>
</dbReference>
<accession>A0A5P8D5C9</accession>
<sequence length="81" mass="9307">MLQFINKLFLKAHNRAIRELDNKAQSLYEEQQHTLQVIDDLRTQLDIAEGHALSLALRRQAALDASDAYADKVRKLTAILY</sequence>
<proteinExistence type="predicted"/>